<comment type="subcellular location">
    <subcellularLocation>
        <location evidence="1">Cell membrane</location>
        <topology evidence="1">Multi-pass membrane protein</topology>
    </subcellularLocation>
</comment>
<feature type="transmembrane region" description="Helical" evidence="7">
    <location>
        <begin position="12"/>
        <end position="33"/>
    </location>
</feature>
<evidence type="ECO:0000256" key="6">
    <source>
        <dbReference type="ARBA" id="ARBA00023136"/>
    </source>
</evidence>
<evidence type="ECO:0000256" key="4">
    <source>
        <dbReference type="ARBA" id="ARBA00022692"/>
    </source>
</evidence>
<name>A0ABX5NST9_9HYPH</name>
<feature type="transmembrane region" description="Helical" evidence="7">
    <location>
        <begin position="244"/>
        <end position="265"/>
    </location>
</feature>
<comment type="caution">
    <text evidence="8">The sequence shown here is derived from an EMBL/GenBank/DDBJ whole genome shotgun (WGS) entry which is preliminary data.</text>
</comment>
<feature type="transmembrane region" description="Helical" evidence="7">
    <location>
        <begin position="117"/>
        <end position="135"/>
    </location>
</feature>
<feature type="transmembrane region" description="Helical" evidence="7">
    <location>
        <begin position="39"/>
        <end position="55"/>
    </location>
</feature>
<feature type="transmembrane region" description="Helical" evidence="7">
    <location>
        <begin position="67"/>
        <end position="87"/>
    </location>
</feature>
<proteinExistence type="predicted"/>
<feature type="transmembrane region" description="Helical" evidence="7">
    <location>
        <begin position="147"/>
        <end position="171"/>
    </location>
</feature>
<dbReference type="Proteomes" id="UP000247536">
    <property type="component" value="Unassembled WGS sequence"/>
</dbReference>
<dbReference type="InterPro" id="IPR006726">
    <property type="entry name" value="PHBA_efflux_AaeB/fusaric-R"/>
</dbReference>
<keyword evidence="9" id="KW-1185">Reference proteome</keyword>
<feature type="transmembrane region" description="Helical" evidence="7">
    <location>
        <begin position="191"/>
        <end position="207"/>
    </location>
</feature>
<evidence type="ECO:0000256" key="1">
    <source>
        <dbReference type="ARBA" id="ARBA00004651"/>
    </source>
</evidence>
<dbReference type="PANTHER" id="PTHR30509">
    <property type="entry name" value="P-HYDROXYBENZOIC ACID EFFLUX PUMP SUBUNIT-RELATED"/>
    <property type="match status" value="1"/>
</dbReference>
<sequence length="351" mass="36806">MKLMATRPIWQVAGVSPAILFLALQLFIASAAALGLAKMFGLANPFWAAMPVWVVHQAFREDLLTRAALRIVGTLIGAAVSLGLLFLDPPQSVLILCLSGFIGACAALAFRIGTTRSYGAFMAAITMLVVVLPFLSRLPHDAVATPVALAVDRILCTILGVVCVAAVTVVFTPARGAPPARQPHGRTRTAGIKRFLICAGATMAAGITTAGFASFQVLAFGMTLVVYTLIMSSAPDPRPIHRNLLPGVAIGVISGIVYHTASYTLLADTPVLLVVLTALFLAAGAMLRAHPATQGMGLDANMCFLLVAEVGTWRHGMSDVALAGMAMLAAAAVAWLLIKLELLRDFPTEPI</sequence>
<evidence type="ECO:0000256" key="5">
    <source>
        <dbReference type="ARBA" id="ARBA00022989"/>
    </source>
</evidence>
<evidence type="ECO:0000256" key="2">
    <source>
        <dbReference type="ARBA" id="ARBA00022448"/>
    </source>
</evidence>
<evidence type="ECO:0000313" key="8">
    <source>
        <dbReference type="EMBL" id="PYB71784.1"/>
    </source>
</evidence>
<dbReference type="EMBL" id="QJRY01000006">
    <property type="protein sequence ID" value="PYB71784.1"/>
    <property type="molecule type" value="Genomic_DNA"/>
</dbReference>
<evidence type="ECO:0008006" key="10">
    <source>
        <dbReference type="Google" id="ProtNLM"/>
    </source>
</evidence>
<feature type="transmembrane region" description="Helical" evidence="7">
    <location>
        <begin position="93"/>
        <end position="110"/>
    </location>
</feature>
<dbReference type="PANTHER" id="PTHR30509:SF9">
    <property type="entry name" value="MULTIDRUG RESISTANCE PROTEIN MDTO"/>
    <property type="match status" value="1"/>
</dbReference>
<accession>A0ABX5NST9</accession>
<feature type="transmembrane region" description="Helical" evidence="7">
    <location>
        <begin position="271"/>
        <end position="289"/>
    </location>
</feature>
<keyword evidence="6 7" id="KW-0472">Membrane</keyword>
<keyword evidence="4 7" id="KW-0812">Transmembrane</keyword>
<evidence type="ECO:0000313" key="9">
    <source>
        <dbReference type="Proteomes" id="UP000247536"/>
    </source>
</evidence>
<organism evidence="8 9">
    <name type="scientific">Rhizobium wuzhouense</name>
    <dbReference type="NCBI Taxonomy" id="1986026"/>
    <lineage>
        <taxon>Bacteria</taxon>
        <taxon>Pseudomonadati</taxon>
        <taxon>Pseudomonadota</taxon>
        <taxon>Alphaproteobacteria</taxon>
        <taxon>Hyphomicrobiales</taxon>
        <taxon>Rhizobiaceae</taxon>
        <taxon>Rhizobium/Agrobacterium group</taxon>
        <taxon>Rhizobium</taxon>
    </lineage>
</organism>
<keyword evidence="5 7" id="KW-1133">Transmembrane helix</keyword>
<gene>
    <name evidence="8" type="ORF">DMY87_16410</name>
</gene>
<evidence type="ECO:0000256" key="7">
    <source>
        <dbReference type="SAM" id="Phobius"/>
    </source>
</evidence>
<reference evidence="8 9" key="1">
    <citation type="submission" date="2018-06" db="EMBL/GenBank/DDBJ databases">
        <title>Rhizobium wuzhouense sp. nov., isolated from roots of Oryza officinalis.</title>
        <authorList>
            <person name="Yuan T."/>
        </authorList>
    </citation>
    <scope>NUCLEOTIDE SEQUENCE [LARGE SCALE GENOMIC DNA]</scope>
    <source>
        <strain evidence="8 9">W44</strain>
    </source>
</reference>
<protein>
    <recommendedName>
        <fullName evidence="10">FUSC family protein</fullName>
    </recommendedName>
</protein>
<feature type="transmembrane region" description="Helical" evidence="7">
    <location>
        <begin position="320"/>
        <end position="338"/>
    </location>
</feature>
<evidence type="ECO:0000256" key="3">
    <source>
        <dbReference type="ARBA" id="ARBA00022475"/>
    </source>
</evidence>
<keyword evidence="3" id="KW-1003">Cell membrane</keyword>
<keyword evidence="2" id="KW-0813">Transport</keyword>
<dbReference type="Pfam" id="PF04632">
    <property type="entry name" value="FUSC"/>
    <property type="match status" value="2"/>
</dbReference>